<dbReference type="EMBL" id="FAOO01000001">
    <property type="protein sequence ID" value="CUU00580.1"/>
    <property type="molecule type" value="Genomic_DNA"/>
</dbReference>
<keyword evidence="2" id="KW-1185">Reference proteome</keyword>
<reference evidence="2" key="1">
    <citation type="submission" date="2015-11" db="EMBL/GenBank/DDBJ databases">
        <authorList>
            <person name="Varghese N."/>
        </authorList>
    </citation>
    <scope>NUCLEOTIDE SEQUENCE [LARGE SCALE GENOMIC DNA]</scope>
</reference>
<evidence type="ECO:0000313" key="2">
    <source>
        <dbReference type="Proteomes" id="UP000320623"/>
    </source>
</evidence>
<evidence type="ECO:0000313" key="1">
    <source>
        <dbReference type="EMBL" id="CUU00580.1"/>
    </source>
</evidence>
<dbReference type="RefSeq" id="WP_140943844.1">
    <property type="nucleotide sequence ID" value="NZ_FAOO01000001.1"/>
</dbReference>
<dbReference type="OrthoDB" id="9780286at2"/>
<proteinExistence type="predicted"/>
<evidence type="ECO:0008006" key="3">
    <source>
        <dbReference type="Google" id="ProtNLM"/>
    </source>
</evidence>
<dbReference type="AlphaFoldDB" id="A0A0S4MNT7"/>
<sequence length="243" mass="27202">MKRFLFTVAILALITTTAYPCFDTYLFLKRGSMVYPFRSLVFELNGEYSINSLSLPGEDTFLSMGSIYYGLAQNFSLQFTLGSDEKVRNEFKIDYYGISGVYNLYSTLTGSYTLDLIFAHRGKLNEKSNEFEISIPNIFRASNFTYVIHPTASYGLESKEFTLGAHAGIFYTFNEIGIIGVGAEYASVHSSSYAGQRLTKSEYSTSVFFGARIGERFYLQNEIAKGLANSRDIGFAITAKVIL</sequence>
<accession>A0A0S4MNT7</accession>
<gene>
    <name evidence="1" type="ORF">JGI1_00015</name>
</gene>
<organism evidence="1 2">
    <name type="scientific">Candidatus Thermokryptus mobilis</name>
    <dbReference type="NCBI Taxonomy" id="1643428"/>
    <lineage>
        <taxon>Bacteria</taxon>
        <taxon>Pseudomonadati</taxon>
        <taxon>Candidatus Kryptoniota</taxon>
        <taxon>Candidatus Thermokryptus</taxon>
    </lineage>
</organism>
<dbReference type="STRING" id="1643428.GCA_001442855_00012"/>
<protein>
    <recommendedName>
        <fullName evidence="3">MetA-pathway of phenol degradation</fullName>
    </recommendedName>
</protein>
<dbReference type="Proteomes" id="UP000320623">
    <property type="component" value="Unassembled WGS sequence"/>
</dbReference>
<name>A0A0S4MNT7_9BACT</name>